<proteinExistence type="predicted"/>
<evidence type="ECO:0000313" key="2">
    <source>
        <dbReference type="Proteomes" id="UP001328107"/>
    </source>
</evidence>
<gene>
    <name evidence="1" type="ORF">PMAYCL1PPCAC_09243</name>
</gene>
<protein>
    <submittedName>
        <fullName evidence="1">Uncharacterized protein</fullName>
    </submittedName>
</protein>
<comment type="caution">
    <text evidence="1">The sequence shown here is derived from an EMBL/GenBank/DDBJ whole genome shotgun (WGS) entry which is preliminary data.</text>
</comment>
<dbReference type="Proteomes" id="UP001328107">
    <property type="component" value="Unassembled WGS sequence"/>
</dbReference>
<feature type="non-terminal residue" evidence="1">
    <location>
        <position position="138"/>
    </location>
</feature>
<name>A0AAN5C698_9BILA</name>
<feature type="non-terminal residue" evidence="1">
    <location>
        <position position="1"/>
    </location>
</feature>
<evidence type="ECO:0000313" key="1">
    <source>
        <dbReference type="EMBL" id="GMR39048.1"/>
    </source>
</evidence>
<organism evidence="1 2">
    <name type="scientific">Pristionchus mayeri</name>
    <dbReference type="NCBI Taxonomy" id="1317129"/>
    <lineage>
        <taxon>Eukaryota</taxon>
        <taxon>Metazoa</taxon>
        <taxon>Ecdysozoa</taxon>
        <taxon>Nematoda</taxon>
        <taxon>Chromadorea</taxon>
        <taxon>Rhabditida</taxon>
        <taxon>Rhabditina</taxon>
        <taxon>Diplogasteromorpha</taxon>
        <taxon>Diplogasteroidea</taxon>
        <taxon>Neodiplogasteridae</taxon>
        <taxon>Pristionchus</taxon>
    </lineage>
</organism>
<accession>A0AAN5C698</accession>
<dbReference type="AlphaFoldDB" id="A0AAN5C698"/>
<reference evidence="2" key="1">
    <citation type="submission" date="2022-10" db="EMBL/GenBank/DDBJ databases">
        <title>Genome assembly of Pristionchus species.</title>
        <authorList>
            <person name="Yoshida K."/>
            <person name="Sommer R.J."/>
        </authorList>
    </citation>
    <scope>NUCLEOTIDE SEQUENCE [LARGE SCALE GENOMIC DNA]</scope>
    <source>
        <strain evidence="2">RS5460</strain>
    </source>
</reference>
<sequence>SSIFRAVRNRVAAATSKSSSQAVSGVGDTSSDDKDLFNRCAQTYSSELAPSPNEVAIAIQAYRPAPSNEGSSFEIGEVFILEGSDAQGNVWCVKREGTHVIHQNIFPSEYLVKESELVDFKLITFDVKKEEVEKQLSN</sequence>
<keyword evidence="2" id="KW-1185">Reference proteome</keyword>
<dbReference type="EMBL" id="BTRK01000002">
    <property type="protein sequence ID" value="GMR39048.1"/>
    <property type="molecule type" value="Genomic_DNA"/>
</dbReference>